<feature type="domain" description="DUF3857" evidence="3">
    <location>
        <begin position="55"/>
        <end position="219"/>
    </location>
</feature>
<feature type="signal peptide" evidence="1">
    <location>
        <begin position="1"/>
        <end position="19"/>
    </location>
</feature>
<gene>
    <name evidence="4" type="ORF">I5L79_02450</name>
</gene>
<comment type="caution">
    <text evidence="4">The sequence shown here is derived from an EMBL/GenBank/DDBJ whole genome shotgun (WGS) entry which is preliminary data.</text>
</comment>
<keyword evidence="1" id="KW-0732">Signal</keyword>
<dbReference type="Pfam" id="PF12969">
    <property type="entry name" value="DUF3857"/>
    <property type="match status" value="1"/>
</dbReference>
<keyword evidence="5" id="KW-1185">Reference proteome</keyword>
<proteinExistence type="predicted"/>
<sequence length="644" mass="71744">MKGFCLLPAALLAATAAWAGAPPKYPAATIPEALRENAHAVVRLYDQTFTVKSAGQAVNTLRYAITILDADGDDYAVDQVDYDKFKSINYLKGAVYDAEGKLLRTLRSADVRDVSITSDISIAEDNRARIANLQQGRYPYTVEFEEEYTTSNTLFYPVWMPVLATHLGVEQSQFRVKMPASLPALRYREVNLPAGSQDKQTTEGNYTVHAWSIANVPAFEPESYSLPLRELLPAVYTAPATFEVQNHAGDLTSWEGFGKWEYQLNEGRGELPATQLTRMQELAQRVPDVRERVRQVYEYLQANTRYISIQLGLGGWQTIPATEVAAKGYGDCKALSNYGMALLKAAGVPAYCALAGADRPDIRTDFPSNQFNHMILCVPLQQAARVDTVWLECTSQTTPFNYLSDFTAGRHVLLLTPAGGKLVRTPVYKATDNTQFRRAELRLDEQGNATATVRTRTAALQQDDLAQVFHNLTPDDQKKRAYRQISVPSFTISRYTLKTGATLPVPVMVENLELSLPRYATVSGKRVFVVPNVLNQSGAPAPQLGERKTDVWQSFAYLDADTVQLKTPAGFRPENLPAPVQVSTAFGTYSAQHQALPDGTIQYIRRLQMNRGRFPKADYPAYLDFRRRINKADKTPLVFLKNDV</sequence>
<evidence type="ECO:0000256" key="1">
    <source>
        <dbReference type="SAM" id="SignalP"/>
    </source>
</evidence>
<reference evidence="4 5" key="1">
    <citation type="submission" date="2020-11" db="EMBL/GenBank/DDBJ databases">
        <title>Hymenobacter sp.</title>
        <authorList>
            <person name="Kim M.K."/>
        </authorList>
    </citation>
    <scope>NUCLEOTIDE SEQUENCE [LARGE SCALE GENOMIC DNA]</scope>
    <source>
        <strain evidence="4 5">BT594</strain>
    </source>
</reference>
<dbReference type="EMBL" id="JADWYK010000001">
    <property type="protein sequence ID" value="MBG8552386.1"/>
    <property type="molecule type" value="Genomic_DNA"/>
</dbReference>
<organism evidence="4 5">
    <name type="scientific">Hymenobacter guriensis</name>
    <dbReference type="NCBI Taxonomy" id="2793065"/>
    <lineage>
        <taxon>Bacteria</taxon>
        <taxon>Pseudomonadati</taxon>
        <taxon>Bacteroidota</taxon>
        <taxon>Cytophagia</taxon>
        <taxon>Cytophagales</taxon>
        <taxon>Hymenobacteraceae</taxon>
        <taxon>Hymenobacter</taxon>
    </lineage>
</organism>
<dbReference type="Gene3D" id="2.60.40.3140">
    <property type="match status" value="1"/>
</dbReference>
<feature type="domain" description="Transglutaminase-like" evidence="2">
    <location>
        <begin position="282"/>
        <end position="352"/>
    </location>
</feature>
<dbReference type="SUPFAM" id="SSF54001">
    <property type="entry name" value="Cysteine proteinases"/>
    <property type="match status" value="1"/>
</dbReference>
<evidence type="ECO:0000259" key="3">
    <source>
        <dbReference type="Pfam" id="PF12969"/>
    </source>
</evidence>
<dbReference type="InterPro" id="IPR002931">
    <property type="entry name" value="Transglutaminase-like"/>
</dbReference>
<dbReference type="Pfam" id="PF01841">
    <property type="entry name" value="Transglut_core"/>
    <property type="match status" value="1"/>
</dbReference>
<dbReference type="Gene3D" id="3.10.620.30">
    <property type="match status" value="1"/>
</dbReference>
<evidence type="ECO:0000313" key="4">
    <source>
        <dbReference type="EMBL" id="MBG8552386.1"/>
    </source>
</evidence>
<dbReference type="Proteomes" id="UP000601099">
    <property type="component" value="Unassembled WGS sequence"/>
</dbReference>
<dbReference type="InterPro" id="IPR024618">
    <property type="entry name" value="DUF3857"/>
</dbReference>
<dbReference type="RefSeq" id="WP_196953425.1">
    <property type="nucleotide sequence ID" value="NZ_JADWYK010000001.1"/>
</dbReference>
<dbReference type="Gene3D" id="2.60.120.1130">
    <property type="match status" value="1"/>
</dbReference>
<evidence type="ECO:0000313" key="5">
    <source>
        <dbReference type="Proteomes" id="UP000601099"/>
    </source>
</evidence>
<dbReference type="InterPro" id="IPR038765">
    <property type="entry name" value="Papain-like_cys_pep_sf"/>
</dbReference>
<feature type="chain" id="PRO_5046501845" evidence="1">
    <location>
        <begin position="20"/>
        <end position="644"/>
    </location>
</feature>
<evidence type="ECO:0000259" key="2">
    <source>
        <dbReference type="Pfam" id="PF01841"/>
    </source>
</evidence>
<accession>A0ABS0KX00</accession>
<name>A0ABS0KX00_9BACT</name>
<protein>
    <submittedName>
        <fullName evidence="4">DUF3857 domain-containing protein</fullName>
    </submittedName>
</protein>